<dbReference type="AlphaFoldDB" id="A0A7S8E6H7"/>
<dbReference type="InterPro" id="IPR016039">
    <property type="entry name" value="Thiolase-like"/>
</dbReference>
<dbReference type="KEGG" id="pmet:G4Y79_16235"/>
<dbReference type="Pfam" id="PF22691">
    <property type="entry name" value="Thiolase_C_1"/>
    <property type="match status" value="1"/>
</dbReference>
<dbReference type="GO" id="GO:0016747">
    <property type="term" value="F:acyltransferase activity, transferring groups other than amino-acyl groups"/>
    <property type="evidence" value="ECO:0007669"/>
    <property type="project" value="InterPro"/>
</dbReference>
<dbReference type="Gene3D" id="3.40.47.10">
    <property type="match status" value="1"/>
</dbReference>
<dbReference type="SUPFAM" id="SSF53901">
    <property type="entry name" value="Thiolase-like"/>
    <property type="match status" value="1"/>
</dbReference>
<evidence type="ECO:0000313" key="3">
    <source>
        <dbReference type="EMBL" id="QPC81250.1"/>
    </source>
</evidence>
<reference evidence="3 4" key="1">
    <citation type="submission" date="2020-02" db="EMBL/GenBank/DDBJ databases">
        <authorList>
            <person name="Zheng R.K."/>
            <person name="Sun C.M."/>
        </authorList>
    </citation>
    <scope>NUCLEOTIDE SEQUENCE [LARGE SCALE GENOMIC DNA]</scope>
    <source>
        <strain evidence="4">rifampicinis</strain>
    </source>
</reference>
<accession>A0A7S8E6H7</accession>
<organism evidence="3 4">
    <name type="scientific">Phototrophicus methaneseepsis</name>
    <dbReference type="NCBI Taxonomy" id="2710758"/>
    <lineage>
        <taxon>Bacteria</taxon>
        <taxon>Bacillati</taxon>
        <taxon>Chloroflexota</taxon>
        <taxon>Candidatus Thermofontia</taxon>
        <taxon>Phototrophicales</taxon>
        <taxon>Phototrophicaceae</taxon>
        <taxon>Phototrophicus</taxon>
    </lineage>
</organism>
<proteinExistence type="predicted"/>
<evidence type="ECO:0000259" key="2">
    <source>
        <dbReference type="Pfam" id="PF22691"/>
    </source>
</evidence>
<dbReference type="InterPro" id="IPR002155">
    <property type="entry name" value="Thiolase"/>
</dbReference>
<dbReference type="PANTHER" id="PTHR42870:SF1">
    <property type="entry name" value="NON-SPECIFIC LIPID-TRANSFER PROTEIN-LIKE 2"/>
    <property type="match status" value="1"/>
</dbReference>
<dbReference type="Pfam" id="PF00108">
    <property type="entry name" value="Thiolase_N"/>
    <property type="match status" value="1"/>
</dbReference>
<evidence type="ECO:0000313" key="4">
    <source>
        <dbReference type="Proteomes" id="UP000594468"/>
    </source>
</evidence>
<keyword evidence="4" id="KW-1185">Reference proteome</keyword>
<dbReference type="CDD" id="cd00829">
    <property type="entry name" value="SCP-x_thiolase"/>
    <property type="match status" value="1"/>
</dbReference>
<feature type="domain" description="Thiolase C-terminal" evidence="2">
    <location>
        <begin position="239"/>
        <end position="384"/>
    </location>
</feature>
<name>A0A7S8E6H7_9CHLR</name>
<dbReference type="InterPro" id="IPR055140">
    <property type="entry name" value="Thiolase_C_2"/>
</dbReference>
<evidence type="ECO:0000259" key="1">
    <source>
        <dbReference type="Pfam" id="PF00108"/>
    </source>
</evidence>
<dbReference type="EMBL" id="CP062983">
    <property type="protein sequence ID" value="QPC81250.1"/>
    <property type="molecule type" value="Genomic_DNA"/>
</dbReference>
<gene>
    <name evidence="3" type="ORF">G4Y79_16235</name>
</gene>
<dbReference type="PANTHER" id="PTHR42870">
    <property type="entry name" value="ACETYL-COA C-ACETYLTRANSFERASE"/>
    <property type="match status" value="1"/>
</dbReference>
<dbReference type="Proteomes" id="UP000594468">
    <property type="component" value="Chromosome"/>
</dbReference>
<protein>
    <submittedName>
        <fullName evidence="3">Thiolase domain-containing protein</fullName>
    </submittedName>
</protein>
<dbReference type="RefSeq" id="WP_195169323.1">
    <property type="nucleotide sequence ID" value="NZ_CP062983.1"/>
</dbReference>
<dbReference type="PIRSF" id="PIRSF000429">
    <property type="entry name" value="Ac-CoA_Ac_transf"/>
    <property type="match status" value="1"/>
</dbReference>
<dbReference type="InterPro" id="IPR020616">
    <property type="entry name" value="Thiolase_N"/>
</dbReference>
<feature type="domain" description="Thiolase N-terminal" evidence="1">
    <location>
        <begin position="5"/>
        <end position="180"/>
    </location>
</feature>
<sequence>MTNTAIIGVGMTPVSEHWGVSLRELAAEAAIQALQDAGVQRPDVVYVANAYGSTFNSQAHLGALIADFLNLTGVEAYTIEAGDASGGAALRAAHLAVASGDVRTALVIGVEKATDIVASARVAARNISLDADYESRHGATLPAMAALLMRRYMYEFGVELGAFEGFSLNAHLNGSLNANAMYRNKLRAGAFAKAPMVAEPVSLFDGAPDGDGAAAVVIASAESAPDLSPQPIYIKGSAAATDAFMIQERADMLSFSAVAASTEKALHQAGASINDMSLYELNDAFTIMTALSLEAMGLAERGAGWQLAGNEGADLGLTGKLPISTFGGMKSRGNPAGAAGVYQAVEASLQLRGSAVDNQVQGASKALIQNLGGLASTAVTHILTVDGTS</sequence>